<accession>A0A7C9CKS9</accession>
<evidence type="ECO:0000256" key="5">
    <source>
        <dbReference type="ARBA" id="ARBA00023089"/>
    </source>
</evidence>
<reference evidence="8" key="2">
    <citation type="submission" date="2020-07" db="EMBL/GenBank/DDBJ databases">
        <authorList>
            <person name="Vera ALvarez R."/>
            <person name="Arias-Moreno D.M."/>
            <person name="Jimenez-Jacinto V."/>
            <person name="Jimenez-Bremont J.F."/>
            <person name="Swaminathan K."/>
            <person name="Moose S.P."/>
            <person name="Guerrero-Gonzalez M.L."/>
            <person name="Marino-Ramirez L."/>
            <person name="Landsman D."/>
            <person name="Rodriguez-Kessler M."/>
            <person name="Delgado-Sanchez P."/>
        </authorList>
    </citation>
    <scope>NUCLEOTIDE SEQUENCE</scope>
    <source>
        <tissue evidence="8">Cladode</tissue>
    </source>
</reference>
<feature type="region of interest" description="Disordered" evidence="7">
    <location>
        <begin position="1"/>
        <end position="20"/>
    </location>
</feature>
<reference evidence="8" key="1">
    <citation type="journal article" date="2013" name="J. Plant Res.">
        <title>Effect of fungi and light on seed germination of three Opuntia species from semiarid lands of central Mexico.</title>
        <authorList>
            <person name="Delgado-Sanchez P."/>
            <person name="Jimenez-Bremont J.F."/>
            <person name="Guerrero-Gonzalez Mde L."/>
            <person name="Flores J."/>
        </authorList>
    </citation>
    <scope>NUCLEOTIDE SEQUENCE</scope>
    <source>
        <tissue evidence="8">Cladode</tissue>
    </source>
</reference>
<evidence type="ECO:0008006" key="9">
    <source>
        <dbReference type="Google" id="ProtNLM"/>
    </source>
</evidence>
<evidence type="ECO:0000256" key="3">
    <source>
        <dbReference type="ARBA" id="ARBA00022782"/>
    </source>
</evidence>
<proteinExistence type="inferred from homology"/>
<evidence type="ECO:0000256" key="4">
    <source>
        <dbReference type="ARBA" id="ARBA00023054"/>
    </source>
</evidence>
<keyword evidence="3" id="KW-0221">Differentiation</keyword>
<sequence length="266" mass="30549">MAGRNRMPHNPADFRGFQDGPPPILNRGPGLLPVYPVALEEEIEIQDRENWRIVADNHHLADENVILQRDVMAAKDEIHRLDQVILKLRADKDAQTRDLIDRCLKLEADLRVTEPLREEVIRLRAEAQKLNALRQDLTAQIRVLSQDITHLRSENKQLSALRADVDRMRKELTEARRALEYEKKANGELVVRKQSDEKKLDSMVREIEKLRAEQLSTDRRAHGHGSGSSYGLYDSGPSMRYSSGVFNDGYGEAQWGQYNNHGPPRY</sequence>
<dbReference type="AlphaFoldDB" id="A0A7C9CKS9"/>
<organism evidence="8">
    <name type="scientific">Opuntia streptacantha</name>
    <name type="common">Prickly pear cactus</name>
    <name type="synonym">Opuntia cardona</name>
    <dbReference type="NCBI Taxonomy" id="393608"/>
    <lineage>
        <taxon>Eukaryota</taxon>
        <taxon>Viridiplantae</taxon>
        <taxon>Streptophyta</taxon>
        <taxon>Embryophyta</taxon>
        <taxon>Tracheophyta</taxon>
        <taxon>Spermatophyta</taxon>
        <taxon>Magnoliopsida</taxon>
        <taxon>eudicotyledons</taxon>
        <taxon>Gunneridae</taxon>
        <taxon>Pentapetalae</taxon>
        <taxon>Caryophyllales</taxon>
        <taxon>Cactineae</taxon>
        <taxon>Cactaceae</taxon>
        <taxon>Opuntioideae</taxon>
        <taxon>Opuntia</taxon>
    </lineage>
</organism>
<evidence type="ECO:0000256" key="2">
    <source>
        <dbReference type="ARBA" id="ARBA00022473"/>
    </source>
</evidence>
<dbReference type="PANTHER" id="PTHR33405:SF19">
    <property type="entry name" value="OS08G0430100 PROTEIN"/>
    <property type="match status" value="1"/>
</dbReference>
<keyword evidence="5" id="KW-0287">Flowering</keyword>
<evidence type="ECO:0000313" key="8">
    <source>
        <dbReference type="EMBL" id="MBA4620661.1"/>
    </source>
</evidence>
<comment type="similarity">
    <text evidence="1">Belongs to the FLX family.</text>
</comment>
<dbReference type="GO" id="GO:0009908">
    <property type="term" value="P:flower development"/>
    <property type="evidence" value="ECO:0007669"/>
    <property type="project" value="UniProtKB-KW"/>
</dbReference>
<dbReference type="GO" id="GO:0030154">
    <property type="term" value="P:cell differentiation"/>
    <property type="evidence" value="ECO:0007669"/>
    <property type="project" value="UniProtKB-KW"/>
</dbReference>
<keyword evidence="4 6" id="KW-0175">Coiled coil</keyword>
<name>A0A7C9CKS9_OPUST</name>
<dbReference type="InterPro" id="IPR040353">
    <property type="entry name" value="FLX/FLX-like"/>
</dbReference>
<feature type="coiled-coil region" evidence="6">
    <location>
        <begin position="120"/>
        <end position="213"/>
    </location>
</feature>
<evidence type="ECO:0000256" key="6">
    <source>
        <dbReference type="SAM" id="Coils"/>
    </source>
</evidence>
<feature type="region of interest" description="Disordered" evidence="7">
    <location>
        <begin position="214"/>
        <end position="234"/>
    </location>
</feature>
<evidence type="ECO:0000256" key="7">
    <source>
        <dbReference type="SAM" id="MobiDB-lite"/>
    </source>
</evidence>
<dbReference type="EMBL" id="GISG01031333">
    <property type="protein sequence ID" value="MBA4620661.1"/>
    <property type="molecule type" value="Transcribed_RNA"/>
</dbReference>
<evidence type="ECO:0000256" key="1">
    <source>
        <dbReference type="ARBA" id="ARBA00005405"/>
    </source>
</evidence>
<keyword evidence="2" id="KW-0217">Developmental protein</keyword>
<protein>
    <recommendedName>
        <fullName evidence="9">Protein FLX-like 3</fullName>
    </recommendedName>
</protein>
<dbReference type="PANTHER" id="PTHR33405">
    <property type="entry name" value="PROTEIN FLX-LIKE 2"/>
    <property type="match status" value="1"/>
</dbReference>